<feature type="compositionally biased region" description="Basic and acidic residues" evidence="3">
    <location>
        <begin position="7"/>
        <end position="21"/>
    </location>
</feature>
<dbReference type="InterPro" id="IPR052193">
    <property type="entry name" value="Peptidase_C59"/>
</dbReference>
<dbReference type="Pfam" id="PF02275">
    <property type="entry name" value="CBAH"/>
    <property type="match status" value="1"/>
</dbReference>
<evidence type="ECO:0000256" key="3">
    <source>
        <dbReference type="SAM" id="MobiDB-lite"/>
    </source>
</evidence>
<keyword evidence="2" id="KW-0378">Hydrolase</keyword>
<dbReference type="AlphaFoldDB" id="A0AAU9XKV6"/>
<dbReference type="EMBL" id="CALNXJ010000049">
    <property type="protein sequence ID" value="CAH3151510.1"/>
    <property type="molecule type" value="Genomic_DNA"/>
</dbReference>
<dbReference type="GO" id="GO:0016787">
    <property type="term" value="F:hydrolase activity"/>
    <property type="evidence" value="ECO:0007669"/>
    <property type="project" value="UniProtKB-KW"/>
</dbReference>
<feature type="domain" description="Choloylglycine hydrolase/NAAA C-terminal" evidence="4">
    <location>
        <begin position="72"/>
        <end position="386"/>
    </location>
</feature>
<evidence type="ECO:0000313" key="6">
    <source>
        <dbReference type="Proteomes" id="UP001159428"/>
    </source>
</evidence>
<keyword evidence="6" id="KW-1185">Reference proteome</keyword>
<dbReference type="InterPro" id="IPR029132">
    <property type="entry name" value="CBAH/NAAA_C"/>
</dbReference>
<dbReference type="SUPFAM" id="SSF56235">
    <property type="entry name" value="N-terminal nucleophile aminohydrolases (Ntn hydrolases)"/>
    <property type="match status" value="1"/>
</dbReference>
<evidence type="ECO:0000256" key="1">
    <source>
        <dbReference type="ARBA" id="ARBA00006625"/>
    </source>
</evidence>
<evidence type="ECO:0000313" key="5">
    <source>
        <dbReference type="EMBL" id="CAH3151510.1"/>
    </source>
</evidence>
<accession>A0AAU9XKV6</accession>
<proteinExistence type="inferred from homology"/>
<dbReference type="CDD" id="cd00542">
    <property type="entry name" value="Ntn_PVA"/>
    <property type="match status" value="1"/>
</dbReference>
<comment type="caution">
    <text evidence="5">The sequence shown here is derived from an EMBL/GenBank/DDBJ whole genome shotgun (WGS) entry which is preliminary data.</text>
</comment>
<gene>
    <name evidence="5" type="ORF">PMEA_00025230</name>
</gene>
<protein>
    <recommendedName>
        <fullName evidence="4">Choloylglycine hydrolase/NAAA C-terminal domain-containing protein</fullName>
    </recommendedName>
</protein>
<dbReference type="InterPro" id="IPR029055">
    <property type="entry name" value="Ntn_hydrolases_N"/>
</dbReference>
<dbReference type="Gene3D" id="3.60.60.10">
    <property type="entry name" value="Penicillin V Acylase, Chain A"/>
    <property type="match status" value="1"/>
</dbReference>
<feature type="region of interest" description="Disordered" evidence="3">
    <location>
        <begin position="1"/>
        <end position="22"/>
    </location>
</feature>
<name>A0AAU9XKV6_9CNID</name>
<dbReference type="PANTHER" id="PTHR35527:SF2">
    <property type="entry name" value="HYDROLASE"/>
    <property type="match status" value="1"/>
</dbReference>
<sequence length="420" mass="46637">MSGILSNDEKSKIQKSNEDRKLQKKKVGGETFLLHIERNLCSDCRLSESSKTMKFALVVPILLKLFLATDACTEIRVIAEDKTVIVGRSMEFIMDLSSHVVVEPKDYPHTAELPKTCFRSSPAITWTNSYKIAYIDAWNLPYATDGQNDAGLSVGALMFPVFAKYQVVPQDKCGSAISNSQFLSWILGNFATAEEVRMAWKKDSFPLVWGQSMNGFISELHWSITDKSGDGIVIEYTEQGPKLHENTIGVVTNSPPYDFQMLNLRNYVQLSKFAHDPLVLGETTFPPTGQGNGLLGVPGDLTPPSRLVRSAAMVHFADTAKKSDEAVNLAFHIMNTVDIPRGVAASHDHPDMPDYTSWVVVKDLTNKAMYFRSYEDLTIRVIHLDKVTPGKKLKLKFGNSIGGFVDVTGDLEDAQVHTEL</sequence>
<comment type="similarity">
    <text evidence="1">Belongs to the peptidase C59 family.</text>
</comment>
<evidence type="ECO:0000259" key="4">
    <source>
        <dbReference type="Pfam" id="PF02275"/>
    </source>
</evidence>
<organism evidence="5 6">
    <name type="scientific">Pocillopora meandrina</name>
    <dbReference type="NCBI Taxonomy" id="46732"/>
    <lineage>
        <taxon>Eukaryota</taxon>
        <taxon>Metazoa</taxon>
        <taxon>Cnidaria</taxon>
        <taxon>Anthozoa</taxon>
        <taxon>Hexacorallia</taxon>
        <taxon>Scleractinia</taxon>
        <taxon>Astrocoeniina</taxon>
        <taxon>Pocilloporidae</taxon>
        <taxon>Pocillopora</taxon>
    </lineage>
</organism>
<dbReference type="Proteomes" id="UP001159428">
    <property type="component" value="Unassembled WGS sequence"/>
</dbReference>
<evidence type="ECO:0000256" key="2">
    <source>
        <dbReference type="ARBA" id="ARBA00022801"/>
    </source>
</evidence>
<dbReference type="PANTHER" id="PTHR35527">
    <property type="entry name" value="CHOLOYLGLYCINE HYDROLASE"/>
    <property type="match status" value="1"/>
</dbReference>
<reference evidence="5 6" key="1">
    <citation type="submission" date="2022-05" db="EMBL/GenBank/DDBJ databases">
        <authorList>
            <consortium name="Genoscope - CEA"/>
            <person name="William W."/>
        </authorList>
    </citation>
    <scope>NUCLEOTIDE SEQUENCE [LARGE SCALE GENOMIC DNA]</scope>
</reference>